<comment type="caution">
    <text evidence="2">The sequence shown here is derived from an EMBL/GenBank/DDBJ whole genome shotgun (WGS) entry which is preliminary data.</text>
</comment>
<keyword evidence="1" id="KW-0812">Transmembrane</keyword>
<dbReference type="Proteomes" id="UP000051236">
    <property type="component" value="Unassembled WGS sequence"/>
</dbReference>
<proteinExistence type="predicted"/>
<dbReference type="PATRIC" id="fig|1423734.3.peg.154"/>
<gene>
    <name evidence="2" type="ORF">FC83_GL000154</name>
</gene>
<evidence type="ECO:0000256" key="1">
    <source>
        <dbReference type="SAM" id="Phobius"/>
    </source>
</evidence>
<dbReference type="RefSeq" id="WP_152537703.1">
    <property type="nucleotide sequence ID" value="NZ_AZGA01000065.1"/>
</dbReference>
<dbReference type="EMBL" id="AZGA01000065">
    <property type="protein sequence ID" value="KRM32870.1"/>
    <property type="molecule type" value="Genomic_DNA"/>
</dbReference>
<organism evidence="2 3">
    <name type="scientific">Agrilactobacillus composti DSM 18527 = JCM 14202</name>
    <dbReference type="NCBI Taxonomy" id="1423734"/>
    <lineage>
        <taxon>Bacteria</taxon>
        <taxon>Bacillati</taxon>
        <taxon>Bacillota</taxon>
        <taxon>Bacilli</taxon>
        <taxon>Lactobacillales</taxon>
        <taxon>Lactobacillaceae</taxon>
        <taxon>Agrilactobacillus</taxon>
    </lineage>
</organism>
<keyword evidence="1" id="KW-0472">Membrane</keyword>
<protein>
    <submittedName>
        <fullName evidence="2">Uncharacterized protein</fullName>
    </submittedName>
</protein>
<accession>X0PNQ7</accession>
<feature type="transmembrane region" description="Helical" evidence="1">
    <location>
        <begin position="20"/>
        <end position="42"/>
    </location>
</feature>
<keyword evidence="1" id="KW-1133">Transmembrane helix</keyword>
<name>X0PNQ7_9LACO</name>
<dbReference type="AlphaFoldDB" id="X0PNQ7"/>
<dbReference type="STRING" id="1423734.FC83_GL000154"/>
<evidence type="ECO:0000313" key="3">
    <source>
        <dbReference type="Proteomes" id="UP000051236"/>
    </source>
</evidence>
<keyword evidence="3" id="KW-1185">Reference proteome</keyword>
<feature type="transmembrane region" description="Helical" evidence="1">
    <location>
        <begin position="48"/>
        <end position="72"/>
    </location>
</feature>
<reference evidence="2 3" key="1">
    <citation type="journal article" date="2015" name="Genome Announc.">
        <title>Expanding the biotechnology potential of lactobacilli through comparative genomics of 213 strains and associated genera.</title>
        <authorList>
            <person name="Sun Z."/>
            <person name="Harris H.M."/>
            <person name="McCann A."/>
            <person name="Guo C."/>
            <person name="Argimon S."/>
            <person name="Zhang W."/>
            <person name="Yang X."/>
            <person name="Jeffery I.B."/>
            <person name="Cooney J.C."/>
            <person name="Kagawa T.F."/>
            <person name="Liu W."/>
            <person name="Song Y."/>
            <person name="Salvetti E."/>
            <person name="Wrobel A."/>
            <person name="Rasinkangas P."/>
            <person name="Parkhill J."/>
            <person name="Rea M.C."/>
            <person name="O'Sullivan O."/>
            <person name="Ritari J."/>
            <person name="Douillard F.P."/>
            <person name="Paul Ross R."/>
            <person name="Yang R."/>
            <person name="Briner A.E."/>
            <person name="Felis G.E."/>
            <person name="de Vos W.M."/>
            <person name="Barrangou R."/>
            <person name="Klaenhammer T.R."/>
            <person name="Caufield P.W."/>
            <person name="Cui Y."/>
            <person name="Zhang H."/>
            <person name="O'Toole P.W."/>
        </authorList>
    </citation>
    <scope>NUCLEOTIDE SEQUENCE [LARGE SCALE GENOMIC DNA]</scope>
    <source>
        <strain evidence="2 3">DSM 18527</strain>
    </source>
</reference>
<evidence type="ECO:0000313" key="2">
    <source>
        <dbReference type="EMBL" id="KRM32870.1"/>
    </source>
</evidence>
<sequence>MMKPIDSKTMYLRLSLYFRLVLPLAGVILFVVSALFFVGVKGYRGLDIWLFCALPLVANLVIGIPAWVVYFWRHRKEHL</sequence>